<dbReference type="InterPro" id="IPR006140">
    <property type="entry name" value="D-isomer_DH_NAD-bd"/>
</dbReference>
<dbReference type="GO" id="GO:0051287">
    <property type="term" value="F:NAD binding"/>
    <property type="evidence" value="ECO:0007669"/>
    <property type="project" value="InterPro"/>
</dbReference>
<keyword evidence="2" id="KW-0560">Oxidoreductase</keyword>
<comment type="caution">
    <text evidence="5">The sequence shown here is derived from an EMBL/GenBank/DDBJ whole genome shotgun (WGS) entry which is preliminary data.</text>
</comment>
<organism evidence="5 6">
    <name type="scientific">Aliidongia dinghuensis</name>
    <dbReference type="NCBI Taxonomy" id="1867774"/>
    <lineage>
        <taxon>Bacteria</taxon>
        <taxon>Pseudomonadati</taxon>
        <taxon>Pseudomonadota</taxon>
        <taxon>Alphaproteobacteria</taxon>
        <taxon>Rhodospirillales</taxon>
        <taxon>Dongiaceae</taxon>
        <taxon>Aliidongia</taxon>
    </lineage>
</organism>
<accession>A0A8J3E779</accession>
<dbReference type="InterPro" id="IPR050418">
    <property type="entry name" value="D-iso_2-hydroxyacid_DH_PdxB"/>
</dbReference>
<dbReference type="PANTHER" id="PTHR43761:SF1">
    <property type="entry name" value="D-ISOMER SPECIFIC 2-HYDROXYACID DEHYDROGENASE CATALYTIC DOMAIN-CONTAINING PROTEIN-RELATED"/>
    <property type="match status" value="1"/>
</dbReference>
<dbReference type="AlphaFoldDB" id="A0A8J3E779"/>
<reference evidence="5" key="1">
    <citation type="journal article" date="2014" name="Int. J. Syst. Evol. Microbiol.">
        <title>Complete genome sequence of Corynebacterium casei LMG S-19264T (=DSM 44701T), isolated from a smear-ripened cheese.</title>
        <authorList>
            <consortium name="US DOE Joint Genome Institute (JGI-PGF)"/>
            <person name="Walter F."/>
            <person name="Albersmeier A."/>
            <person name="Kalinowski J."/>
            <person name="Ruckert C."/>
        </authorList>
    </citation>
    <scope>NUCLEOTIDE SEQUENCE</scope>
    <source>
        <strain evidence="5">CGMCC 1.15725</strain>
    </source>
</reference>
<dbReference type="InterPro" id="IPR036291">
    <property type="entry name" value="NAD(P)-bd_dom_sf"/>
</dbReference>
<dbReference type="PANTHER" id="PTHR43761">
    <property type="entry name" value="D-ISOMER SPECIFIC 2-HYDROXYACID DEHYDROGENASE FAMILY PROTEIN (AFU_ORTHOLOGUE AFUA_1G13630)"/>
    <property type="match status" value="1"/>
</dbReference>
<dbReference type="SUPFAM" id="SSF52283">
    <property type="entry name" value="Formate/glycerate dehydrogenase catalytic domain-like"/>
    <property type="match status" value="1"/>
</dbReference>
<dbReference type="Proteomes" id="UP000646365">
    <property type="component" value="Unassembled WGS sequence"/>
</dbReference>
<gene>
    <name evidence="5" type="ORF">GCM10011611_64340</name>
</gene>
<evidence type="ECO:0000256" key="2">
    <source>
        <dbReference type="ARBA" id="ARBA00023002"/>
    </source>
</evidence>
<comment type="similarity">
    <text evidence="1">Belongs to the D-isomer specific 2-hydroxyacid dehydrogenase family.</text>
</comment>
<protein>
    <submittedName>
        <fullName evidence="5">Dehydrogenase</fullName>
    </submittedName>
</protein>
<dbReference type="FunFam" id="3.40.50.720:FF:000203">
    <property type="entry name" value="D-3-phosphoglycerate dehydrogenase (SerA)"/>
    <property type="match status" value="1"/>
</dbReference>
<evidence type="ECO:0000313" key="6">
    <source>
        <dbReference type="Proteomes" id="UP000646365"/>
    </source>
</evidence>
<dbReference type="PROSITE" id="PS00671">
    <property type="entry name" value="D_2_HYDROXYACID_DH_3"/>
    <property type="match status" value="1"/>
</dbReference>
<dbReference type="CDD" id="cd05198">
    <property type="entry name" value="formate_dh_like"/>
    <property type="match status" value="1"/>
</dbReference>
<dbReference type="EMBL" id="BMJQ01000029">
    <property type="protein sequence ID" value="GGF49092.1"/>
    <property type="molecule type" value="Genomic_DNA"/>
</dbReference>
<keyword evidence="3" id="KW-0520">NAD</keyword>
<evidence type="ECO:0000256" key="1">
    <source>
        <dbReference type="ARBA" id="ARBA00005854"/>
    </source>
</evidence>
<dbReference type="Gene3D" id="3.40.50.720">
    <property type="entry name" value="NAD(P)-binding Rossmann-like Domain"/>
    <property type="match status" value="2"/>
</dbReference>
<name>A0A8J3E779_9PROT</name>
<dbReference type="InterPro" id="IPR029753">
    <property type="entry name" value="D-isomer_DH_CS"/>
</dbReference>
<dbReference type="GO" id="GO:0016616">
    <property type="term" value="F:oxidoreductase activity, acting on the CH-OH group of donors, NAD or NADP as acceptor"/>
    <property type="evidence" value="ECO:0007669"/>
    <property type="project" value="InterPro"/>
</dbReference>
<proteinExistence type="inferred from homology"/>
<evidence type="ECO:0000256" key="3">
    <source>
        <dbReference type="ARBA" id="ARBA00023027"/>
    </source>
</evidence>
<evidence type="ECO:0000259" key="4">
    <source>
        <dbReference type="Pfam" id="PF02826"/>
    </source>
</evidence>
<reference evidence="5" key="2">
    <citation type="submission" date="2020-09" db="EMBL/GenBank/DDBJ databases">
        <authorList>
            <person name="Sun Q."/>
            <person name="Zhou Y."/>
        </authorList>
    </citation>
    <scope>NUCLEOTIDE SEQUENCE</scope>
    <source>
        <strain evidence="5">CGMCC 1.15725</strain>
    </source>
</reference>
<dbReference type="RefSeq" id="WP_189052312.1">
    <property type="nucleotide sequence ID" value="NZ_BMJQ01000029.1"/>
</dbReference>
<dbReference type="SUPFAM" id="SSF51735">
    <property type="entry name" value="NAD(P)-binding Rossmann-fold domains"/>
    <property type="match status" value="1"/>
</dbReference>
<dbReference type="InterPro" id="IPR029752">
    <property type="entry name" value="D-isomer_DH_CS1"/>
</dbReference>
<feature type="domain" description="D-isomer specific 2-hydroxyacid dehydrogenase NAD-binding" evidence="4">
    <location>
        <begin position="116"/>
        <end position="286"/>
    </location>
</feature>
<sequence length="311" mass="32667">MTGARPAPVAGYIDCHSTNARLLASGLDAIVPELVIYEGDPDGDELIRRLRSVAIALVSRAKIAAPVLEACPGLKAIVFLGTGASDYIDLAAAERCGIEVLTVRHYGDRSIAEHAFALALAACREVAPMDRALRAGAWTTMEGLELASLTLGIVGTGGVGSELVKMAAGFGMGVVAWNRSGPVPGLPCRFLPLEDVLTHADVLSLHLALTPETRHFLGPDRLGLMRPGAILVNTARGALVDEAALIEALEAGRLRHAALDVFDQEPLPSSHPLRGLANVTLTAHAAFKTTSASRRLFEGGLRLVAETLART</sequence>
<dbReference type="PROSITE" id="PS00065">
    <property type="entry name" value="D_2_HYDROXYACID_DH_1"/>
    <property type="match status" value="1"/>
</dbReference>
<evidence type="ECO:0000313" key="5">
    <source>
        <dbReference type="EMBL" id="GGF49092.1"/>
    </source>
</evidence>
<keyword evidence="6" id="KW-1185">Reference proteome</keyword>
<dbReference type="Pfam" id="PF02826">
    <property type="entry name" value="2-Hacid_dh_C"/>
    <property type="match status" value="1"/>
</dbReference>